<dbReference type="InterPro" id="IPR036249">
    <property type="entry name" value="Thioredoxin-like_sf"/>
</dbReference>
<dbReference type="EC" id="2.5.1.18" evidence="2"/>
<accession>A0A8J2HXA2</accession>
<dbReference type="PROSITE" id="PS50404">
    <property type="entry name" value="GST_NTER"/>
    <property type="match status" value="1"/>
</dbReference>
<comment type="catalytic activity">
    <reaction evidence="4">
        <text>RX + glutathione = an S-substituted glutathione + a halide anion + H(+)</text>
        <dbReference type="Rhea" id="RHEA:16437"/>
        <dbReference type="ChEBI" id="CHEBI:15378"/>
        <dbReference type="ChEBI" id="CHEBI:16042"/>
        <dbReference type="ChEBI" id="CHEBI:17792"/>
        <dbReference type="ChEBI" id="CHEBI:57925"/>
        <dbReference type="ChEBI" id="CHEBI:90779"/>
        <dbReference type="EC" id="2.5.1.18"/>
    </reaction>
</comment>
<dbReference type="InterPro" id="IPR036282">
    <property type="entry name" value="Glutathione-S-Trfase_C_sf"/>
</dbReference>
<keyword evidence="8" id="KW-1185">Reference proteome</keyword>
<sequence>MGLVIHHLQRSQSERIVWLCEELGIDYELKIYQRECGSLGAPSNLKAIHPTGTTPVIHDGEITISESGAIMDYILGRYGNGALTAPSNASNFSDYVFWYHWGIATFQSTTMTLIYVRKAGVEETHPVLQALNQKITDALEMMDRRLIQCPWLAGDEFTAADVYAVFIVTTMRLFTPFPLSGYSGIKRWLKSIGQRPAYERMIEKAEQGENRGQVPVFCDEAPRPMISY</sequence>
<dbReference type="SUPFAM" id="SSF52833">
    <property type="entry name" value="Thioredoxin-like"/>
    <property type="match status" value="1"/>
</dbReference>
<name>A0A8J2HXA2_9PLEO</name>
<evidence type="ECO:0000313" key="8">
    <source>
        <dbReference type="Proteomes" id="UP000676310"/>
    </source>
</evidence>
<keyword evidence="3" id="KW-0808">Transferase</keyword>
<feature type="domain" description="GST C-terminal" evidence="6">
    <location>
        <begin position="88"/>
        <end position="216"/>
    </location>
</feature>
<dbReference type="Proteomes" id="UP000676310">
    <property type="component" value="Unassembled WGS sequence"/>
</dbReference>
<dbReference type="Gene3D" id="1.20.1050.10">
    <property type="match status" value="1"/>
</dbReference>
<proteinExistence type="inferred from homology"/>
<dbReference type="GO" id="GO:0004602">
    <property type="term" value="F:glutathione peroxidase activity"/>
    <property type="evidence" value="ECO:0007669"/>
    <property type="project" value="UniProtKB-ARBA"/>
</dbReference>
<dbReference type="InterPro" id="IPR040079">
    <property type="entry name" value="Glutathione_S-Trfase"/>
</dbReference>
<evidence type="ECO:0000259" key="5">
    <source>
        <dbReference type="PROSITE" id="PS50404"/>
    </source>
</evidence>
<dbReference type="CDD" id="cd03046">
    <property type="entry name" value="GST_N_GTT1_like"/>
    <property type="match status" value="1"/>
</dbReference>
<dbReference type="Pfam" id="PF00043">
    <property type="entry name" value="GST_C"/>
    <property type="match status" value="1"/>
</dbReference>
<dbReference type="AlphaFoldDB" id="A0A8J2HXA2"/>
<protein>
    <recommendedName>
        <fullName evidence="2">glutathione transferase</fullName>
        <ecNumber evidence="2">2.5.1.18</ecNumber>
    </recommendedName>
</protein>
<dbReference type="GO" id="GO:0004364">
    <property type="term" value="F:glutathione transferase activity"/>
    <property type="evidence" value="ECO:0007669"/>
    <property type="project" value="UniProtKB-EC"/>
</dbReference>
<evidence type="ECO:0000256" key="1">
    <source>
        <dbReference type="ARBA" id="ARBA00007409"/>
    </source>
</evidence>
<dbReference type="Gene3D" id="3.40.30.10">
    <property type="entry name" value="Glutaredoxin"/>
    <property type="match status" value="1"/>
</dbReference>
<gene>
    <name evidence="7" type="ORF">ALTATR162_LOCUS1112</name>
</gene>
<dbReference type="OrthoDB" id="2309723at2759"/>
<evidence type="ECO:0000313" key="7">
    <source>
        <dbReference type="EMBL" id="CAG5142231.1"/>
    </source>
</evidence>
<dbReference type="GO" id="GO:0005737">
    <property type="term" value="C:cytoplasm"/>
    <property type="evidence" value="ECO:0007669"/>
    <property type="project" value="UniProtKB-ARBA"/>
</dbReference>
<organism evidence="7 8">
    <name type="scientific">Alternaria atra</name>
    <dbReference type="NCBI Taxonomy" id="119953"/>
    <lineage>
        <taxon>Eukaryota</taxon>
        <taxon>Fungi</taxon>
        <taxon>Dikarya</taxon>
        <taxon>Ascomycota</taxon>
        <taxon>Pezizomycotina</taxon>
        <taxon>Dothideomycetes</taxon>
        <taxon>Pleosporomycetidae</taxon>
        <taxon>Pleosporales</taxon>
        <taxon>Pleosporineae</taxon>
        <taxon>Pleosporaceae</taxon>
        <taxon>Alternaria</taxon>
        <taxon>Alternaria sect. Ulocladioides</taxon>
    </lineage>
</organism>
<dbReference type="InterPro" id="IPR004046">
    <property type="entry name" value="GST_C"/>
</dbReference>
<dbReference type="SFLD" id="SFLDG00358">
    <property type="entry name" value="Main_(cytGST)"/>
    <property type="match status" value="1"/>
</dbReference>
<dbReference type="Pfam" id="PF13409">
    <property type="entry name" value="GST_N_2"/>
    <property type="match status" value="1"/>
</dbReference>
<dbReference type="PANTHER" id="PTHR44051">
    <property type="entry name" value="GLUTATHIONE S-TRANSFERASE-RELATED"/>
    <property type="match status" value="1"/>
</dbReference>
<dbReference type="RefSeq" id="XP_043164642.1">
    <property type="nucleotide sequence ID" value="XM_043308707.1"/>
</dbReference>
<dbReference type="SFLD" id="SFLDS00019">
    <property type="entry name" value="Glutathione_Transferase_(cytos"/>
    <property type="match status" value="1"/>
</dbReference>
<dbReference type="SFLD" id="SFLDG01150">
    <property type="entry name" value="Main.1:_Beta-like"/>
    <property type="match status" value="1"/>
</dbReference>
<dbReference type="InterPro" id="IPR004045">
    <property type="entry name" value="Glutathione_S-Trfase_N"/>
</dbReference>
<dbReference type="InterPro" id="IPR010987">
    <property type="entry name" value="Glutathione-S-Trfase_C-like"/>
</dbReference>
<dbReference type="FunFam" id="3.40.30.10:FF:000156">
    <property type="entry name" value="Glutathione S-transferase 1"/>
    <property type="match status" value="1"/>
</dbReference>
<evidence type="ECO:0000256" key="4">
    <source>
        <dbReference type="ARBA" id="ARBA00047960"/>
    </source>
</evidence>
<comment type="similarity">
    <text evidence="1">Belongs to the GST superfamily.</text>
</comment>
<evidence type="ECO:0000256" key="2">
    <source>
        <dbReference type="ARBA" id="ARBA00012452"/>
    </source>
</evidence>
<dbReference type="PROSITE" id="PS50405">
    <property type="entry name" value="GST_CTER"/>
    <property type="match status" value="1"/>
</dbReference>
<dbReference type="SUPFAM" id="SSF47616">
    <property type="entry name" value="GST C-terminal domain-like"/>
    <property type="match status" value="1"/>
</dbReference>
<comment type="caution">
    <text evidence="7">The sequence shown here is derived from an EMBL/GenBank/DDBJ whole genome shotgun (WGS) entry which is preliminary data.</text>
</comment>
<evidence type="ECO:0000259" key="6">
    <source>
        <dbReference type="PROSITE" id="PS50405"/>
    </source>
</evidence>
<dbReference type="GeneID" id="67011357"/>
<dbReference type="EMBL" id="CAJRGZ010000015">
    <property type="protein sequence ID" value="CAG5142231.1"/>
    <property type="molecule type" value="Genomic_DNA"/>
</dbReference>
<feature type="domain" description="GST N-terminal" evidence="5">
    <location>
        <begin position="1"/>
        <end position="82"/>
    </location>
</feature>
<reference evidence="7" key="1">
    <citation type="submission" date="2021-05" db="EMBL/GenBank/DDBJ databases">
        <authorList>
            <person name="Stam R."/>
        </authorList>
    </citation>
    <scope>NUCLEOTIDE SEQUENCE</scope>
    <source>
        <strain evidence="7">CS162</strain>
    </source>
</reference>
<dbReference type="PANTHER" id="PTHR44051:SF9">
    <property type="entry name" value="GLUTATHIONE S-TRANSFERASE 1"/>
    <property type="match status" value="1"/>
</dbReference>
<evidence type="ECO:0000256" key="3">
    <source>
        <dbReference type="ARBA" id="ARBA00022679"/>
    </source>
</evidence>